<name>A0ABR9K2E2_9ACTN</name>
<sequence length="128" mass="14220">MIADKAYSSAAIRRTLRERGIAATIPERVDQNAGRARHVSRGGRPMDEFDARTDEDTEQLAAELYRRVRDLNNSAHGRRGLERPETAYTVLGNLTRVSFGLAQTAGQPDAFLDRELWAGRLGHERGSG</sequence>
<comment type="caution">
    <text evidence="2">The sequence shown here is derived from an EMBL/GenBank/DDBJ whole genome shotgun (WGS) entry which is preliminary data.</text>
</comment>
<organism evidence="2 3">
    <name type="scientific">Actinomadura algeriensis</name>
    <dbReference type="NCBI Taxonomy" id="1679523"/>
    <lineage>
        <taxon>Bacteria</taxon>
        <taxon>Bacillati</taxon>
        <taxon>Actinomycetota</taxon>
        <taxon>Actinomycetes</taxon>
        <taxon>Streptosporangiales</taxon>
        <taxon>Thermomonosporaceae</taxon>
        <taxon>Actinomadura</taxon>
    </lineage>
</organism>
<gene>
    <name evidence="2" type="ORF">H4W34_006852</name>
</gene>
<proteinExistence type="predicted"/>
<reference evidence="2 3" key="1">
    <citation type="submission" date="2020-10" db="EMBL/GenBank/DDBJ databases">
        <title>Sequencing the genomes of 1000 actinobacteria strains.</title>
        <authorList>
            <person name="Klenk H.-P."/>
        </authorList>
    </citation>
    <scope>NUCLEOTIDE SEQUENCE [LARGE SCALE GENOMIC DNA]</scope>
    <source>
        <strain evidence="2 3">DSM 46744</strain>
    </source>
</reference>
<keyword evidence="3" id="KW-1185">Reference proteome</keyword>
<evidence type="ECO:0000313" key="2">
    <source>
        <dbReference type="EMBL" id="MBE1537019.1"/>
    </source>
</evidence>
<feature type="region of interest" description="Disordered" evidence="1">
    <location>
        <begin position="32"/>
        <end position="54"/>
    </location>
</feature>
<feature type="compositionally biased region" description="Basic and acidic residues" evidence="1">
    <location>
        <begin position="44"/>
        <end position="54"/>
    </location>
</feature>
<evidence type="ECO:0008006" key="4">
    <source>
        <dbReference type="Google" id="ProtNLM"/>
    </source>
</evidence>
<dbReference type="Proteomes" id="UP000627838">
    <property type="component" value="Unassembled WGS sequence"/>
</dbReference>
<evidence type="ECO:0000313" key="3">
    <source>
        <dbReference type="Proteomes" id="UP000627838"/>
    </source>
</evidence>
<evidence type="ECO:0000256" key="1">
    <source>
        <dbReference type="SAM" id="MobiDB-lite"/>
    </source>
</evidence>
<dbReference type="EMBL" id="JADBDZ010000001">
    <property type="protein sequence ID" value="MBE1537019.1"/>
    <property type="molecule type" value="Genomic_DNA"/>
</dbReference>
<accession>A0ABR9K2E2</accession>
<protein>
    <recommendedName>
        <fullName evidence="4">DDE family transposase</fullName>
    </recommendedName>
</protein>